<dbReference type="Proteomes" id="UP001162029">
    <property type="component" value="Unassembled WGS sequence"/>
</dbReference>
<protein>
    <recommendedName>
        <fullName evidence="3">Helicase-associated domain-containing protein</fullName>
    </recommendedName>
</protein>
<dbReference type="PANTHER" id="PTHR37066">
    <property type="entry name" value="HELICASE-ASSOCIATED"/>
    <property type="match status" value="1"/>
</dbReference>
<dbReference type="AlphaFoldDB" id="A0AAV0V413"/>
<reference evidence="1" key="1">
    <citation type="submission" date="2022-12" db="EMBL/GenBank/DDBJ databases">
        <authorList>
            <person name="Webb A."/>
        </authorList>
    </citation>
    <scope>NUCLEOTIDE SEQUENCE</scope>
    <source>
        <strain evidence="1">Pd1</strain>
    </source>
</reference>
<sequence length="475" mass="54740">MNDTLWPQGSWGYRLGYAVAKVKSKAEDQMLTPREVADLKNLDFFQEELSFDMWRDALMPTLELYPTLYGDTFIATDFVVPSKAPWPERAWGIKLGYIVKSINSNLIFRAEMEDDKQKLKEIGYEWDLLFGKWSKELLPGLCLYKAKFGHCDIPSWWVVPTNDESWPKALRGYNLGKQVVRVRRDGRQNADVADVLTELSALGFKFNAFESNFVDRVLPALEMYAKIYGDTHVPQGFIVPSKSPWPQPSWGTKLGHTVRNIRNRHQHAEQVELYREHLEKIGFVWSIYKSTAATKRDIVDPSLEVYKKINGGSAEIPRSFVVPADDSRYPDIAKSFELGAWLAHYNKRTIGLLPFQTHDGRKKTVSTNSKLRHPCTKRNLSPHAEQYWKDVLLCSFQVYAKLHDSCKDMIDNFVVPHEEPYPQSAWGLNLGLRLRHLRHGIRYANEIAKYKDELEKLGVLLDGDADAGVKYREVR</sequence>
<dbReference type="PANTHER" id="PTHR37066:SF1">
    <property type="entry name" value="LNS2_PITP DOMAIN-CONTAINING PROTEIN"/>
    <property type="match status" value="1"/>
</dbReference>
<proteinExistence type="predicted"/>
<evidence type="ECO:0000313" key="2">
    <source>
        <dbReference type="Proteomes" id="UP001162029"/>
    </source>
</evidence>
<name>A0AAV0V413_9STRA</name>
<keyword evidence="2" id="KW-1185">Reference proteome</keyword>
<evidence type="ECO:0000313" key="1">
    <source>
        <dbReference type="EMBL" id="CAI5743960.1"/>
    </source>
</evidence>
<evidence type="ECO:0008006" key="3">
    <source>
        <dbReference type="Google" id="ProtNLM"/>
    </source>
</evidence>
<dbReference type="EMBL" id="CANTFM010001998">
    <property type="protein sequence ID" value="CAI5743960.1"/>
    <property type="molecule type" value="Genomic_DNA"/>
</dbReference>
<organism evidence="1 2">
    <name type="scientific">Peronospora destructor</name>
    <dbReference type="NCBI Taxonomy" id="86335"/>
    <lineage>
        <taxon>Eukaryota</taxon>
        <taxon>Sar</taxon>
        <taxon>Stramenopiles</taxon>
        <taxon>Oomycota</taxon>
        <taxon>Peronosporomycetes</taxon>
        <taxon>Peronosporales</taxon>
        <taxon>Peronosporaceae</taxon>
        <taxon>Peronospora</taxon>
    </lineage>
</organism>
<gene>
    <name evidence="1" type="ORF">PDE001_LOCUS9140</name>
</gene>
<accession>A0AAV0V413</accession>
<comment type="caution">
    <text evidence="1">The sequence shown here is derived from an EMBL/GenBank/DDBJ whole genome shotgun (WGS) entry which is preliminary data.</text>
</comment>